<proteinExistence type="predicted"/>
<keyword evidence="6" id="KW-0040">ANK repeat</keyword>
<feature type="compositionally biased region" description="Basic residues" evidence="11">
    <location>
        <begin position="1464"/>
        <end position="1479"/>
    </location>
</feature>
<keyword evidence="9" id="KW-0407">Ion channel</keyword>
<feature type="transmembrane region" description="Helical" evidence="12">
    <location>
        <begin position="1152"/>
        <end position="1174"/>
    </location>
</feature>
<evidence type="ECO:0000259" key="13">
    <source>
        <dbReference type="SMART" id="SM01420"/>
    </source>
</evidence>
<dbReference type="SMART" id="SM01420">
    <property type="entry name" value="TRP_2"/>
    <property type="match status" value="1"/>
</dbReference>
<dbReference type="GO" id="GO:0005886">
    <property type="term" value="C:plasma membrane"/>
    <property type="evidence" value="ECO:0007669"/>
    <property type="project" value="TreeGrafter"/>
</dbReference>
<evidence type="ECO:0000256" key="2">
    <source>
        <dbReference type="ARBA" id="ARBA00022448"/>
    </source>
</evidence>
<dbReference type="PANTHER" id="PTHR10117:SF54">
    <property type="entry name" value="TRANSIENT RECEPTOR POTENTIAL-GAMMA PROTEIN"/>
    <property type="match status" value="1"/>
</dbReference>
<evidence type="ECO:0000256" key="12">
    <source>
        <dbReference type="SAM" id="Phobius"/>
    </source>
</evidence>
<dbReference type="Gene3D" id="1.25.40.20">
    <property type="entry name" value="Ankyrin repeat-containing domain"/>
    <property type="match status" value="1"/>
</dbReference>
<dbReference type="Proteomes" id="UP000749559">
    <property type="component" value="Unassembled WGS sequence"/>
</dbReference>
<feature type="region of interest" description="Disordered" evidence="11">
    <location>
        <begin position="344"/>
        <end position="392"/>
    </location>
</feature>
<comment type="caution">
    <text evidence="14">The sequence shown here is derived from an EMBL/GenBank/DDBJ whole genome shotgun (WGS) entry which is preliminary data.</text>
</comment>
<dbReference type="InterPro" id="IPR013555">
    <property type="entry name" value="TRP_dom"/>
</dbReference>
<feature type="coiled-coil region" evidence="10">
    <location>
        <begin position="395"/>
        <end position="450"/>
    </location>
</feature>
<evidence type="ECO:0000313" key="14">
    <source>
        <dbReference type="EMBL" id="CAH1795209.1"/>
    </source>
</evidence>
<keyword evidence="3 12" id="KW-0812">Transmembrane</keyword>
<evidence type="ECO:0000256" key="1">
    <source>
        <dbReference type="ARBA" id="ARBA00004141"/>
    </source>
</evidence>
<feature type="domain" description="Transient receptor ion channel" evidence="13">
    <location>
        <begin position="739"/>
        <end position="801"/>
    </location>
</feature>
<dbReference type="OrthoDB" id="2373987at2759"/>
<accession>A0A8S4PLI9</accession>
<dbReference type="InterPro" id="IPR002110">
    <property type="entry name" value="Ankyrin_rpt"/>
</dbReference>
<evidence type="ECO:0000256" key="8">
    <source>
        <dbReference type="ARBA" id="ARBA00023136"/>
    </source>
</evidence>
<evidence type="ECO:0000256" key="9">
    <source>
        <dbReference type="ARBA" id="ARBA00023303"/>
    </source>
</evidence>
<dbReference type="SMART" id="SM00248">
    <property type="entry name" value="ANK"/>
    <property type="match status" value="2"/>
</dbReference>
<protein>
    <recommendedName>
        <fullName evidence="13">Transient receptor ion channel domain-containing protein</fullName>
    </recommendedName>
</protein>
<dbReference type="InterPro" id="IPR036770">
    <property type="entry name" value="Ankyrin_rpt-contain_sf"/>
</dbReference>
<feature type="region of interest" description="Disordered" evidence="11">
    <location>
        <begin position="479"/>
        <end position="514"/>
    </location>
</feature>
<organism evidence="14 15">
    <name type="scientific">Owenia fusiformis</name>
    <name type="common">Polychaete worm</name>
    <dbReference type="NCBI Taxonomy" id="6347"/>
    <lineage>
        <taxon>Eukaryota</taxon>
        <taxon>Metazoa</taxon>
        <taxon>Spiralia</taxon>
        <taxon>Lophotrochozoa</taxon>
        <taxon>Annelida</taxon>
        <taxon>Polychaeta</taxon>
        <taxon>Sedentaria</taxon>
        <taxon>Canalipalpata</taxon>
        <taxon>Sabellida</taxon>
        <taxon>Oweniida</taxon>
        <taxon>Oweniidae</taxon>
        <taxon>Owenia</taxon>
    </lineage>
</organism>
<dbReference type="InterPro" id="IPR005821">
    <property type="entry name" value="Ion_trans_dom"/>
</dbReference>
<evidence type="ECO:0000256" key="10">
    <source>
        <dbReference type="SAM" id="Coils"/>
    </source>
</evidence>
<keyword evidence="5 12" id="KW-1133">Transmembrane helix</keyword>
<dbReference type="InterPro" id="IPR002153">
    <property type="entry name" value="TRPC_channel"/>
</dbReference>
<dbReference type="NCBIfam" id="TIGR00870">
    <property type="entry name" value="trp"/>
    <property type="match status" value="1"/>
</dbReference>
<dbReference type="GO" id="GO:0015279">
    <property type="term" value="F:store-operated calcium channel activity"/>
    <property type="evidence" value="ECO:0007669"/>
    <property type="project" value="TreeGrafter"/>
</dbReference>
<feature type="transmembrane region" description="Helical" evidence="12">
    <location>
        <begin position="1026"/>
        <end position="1045"/>
    </location>
</feature>
<feature type="transmembrane region" description="Helical" evidence="12">
    <location>
        <begin position="1248"/>
        <end position="1269"/>
    </location>
</feature>
<dbReference type="Pfam" id="PF00520">
    <property type="entry name" value="Ion_trans"/>
    <property type="match status" value="1"/>
</dbReference>
<keyword evidence="2" id="KW-0813">Transport</keyword>
<comment type="subcellular location">
    <subcellularLocation>
        <location evidence="1">Membrane</location>
        <topology evidence="1">Multi-pass membrane protein</topology>
    </subcellularLocation>
</comment>
<feature type="region of interest" description="Disordered" evidence="11">
    <location>
        <begin position="128"/>
        <end position="148"/>
    </location>
</feature>
<keyword evidence="4" id="KW-0677">Repeat</keyword>
<gene>
    <name evidence="14" type="ORF">OFUS_LOCUS19782</name>
</gene>
<evidence type="ECO:0000256" key="6">
    <source>
        <dbReference type="ARBA" id="ARBA00023043"/>
    </source>
</evidence>
<dbReference type="PANTHER" id="PTHR10117">
    <property type="entry name" value="TRANSIENT RECEPTOR POTENTIAL CHANNEL"/>
    <property type="match status" value="1"/>
</dbReference>
<reference evidence="14" key="1">
    <citation type="submission" date="2022-03" db="EMBL/GenBank/DDBJ databases">
        <authorList>
            <person name="Martin C."/>
        </authorList>
    </citation>
    <scope>NUCLEOTIDE SEQUENCE</scope>
</reference>
<feature type="transmembrane region" description="Helical" evidence="12">
    <location>
        <begin position="929"/>
        <end position="946"/>
    </location>
</feature>
<dbReference type="GO" id="GO:0034703">
    <property type="term" value="C:cation channel complex"/>
    <property type="evidence" value="ECO:0007669"/>
    <property type="project" value="TreeGrafter"/>
</dbReference>
<evidence type="ECO:0000256" key="5">
    <source>
        <dbReference type="ARBA" id="ARBA00022989"/>
    </source>
</evidence>
<feature type="transmembrane region" description="Helical" evidence="12">
    <location>
        <begin position="889"/>
        <end position="909"/>
    </location>
</feature>
<keyword evidence="10" id="KW-0175">Coiled coil</keyword>
<feature type="compositionally biased region" description="Polar residues" evidence="11">
    <location>
        <begin position="1480"/>
        <end position="1492"/>
    </location>
</feature>
<feature type="transmembrane region" description="Helical" evidence="12">
    <location>
        <begin position="988"/>
        <end position="1006"/>
    </location>
</feature>
<feature type="region of interest" description="Disordered" evidence="11">
    <location>
        <begin position="1385"/>
        <end position="1494"/>
    </location>
</feature>
<keyword evidence="7" id="KW-0406">Ion transport</keyword>
<keyword evidence="8 12" id="KW-0472">Membrane</keyword>
<evidence type="ECO:0000256" key="7">
    <source>
        <dbReference type="ARBA" id="ARBA00023065"/>
    </source>
</evidence>
<dbReference type="PRINTS" id="PR01097">
    <property type="entry name" value="TRNSRECEPTRP"/>
</dbReference>
<name>A0A8S4PLI9_OWEFU</name>
<dbReference type="GO" id="GO:0070679">
    <property type="term" value="F:inositol 1,4,5 trisphosphate binding"/>
    <property type="evidence" value="ECO:0007669"/>
    <property type="project" value="TreeGrafter"/>
</dbReference>
<evidence type="ECO:0000256" key="4">
    <source>
        <dbReference type="ARBA" id="ARBA00022737"/>
    </source>
</evidence>
<evidence type="ECO:0000256" key="3">
    <source>
        <dbReference type="ARBA" id="ARBA00022692"/>
    </source>
</evidence>
<dbReference type="SUPFAM" id="SSF48403">
    <property type="entry name" value="Ankyrin repeat"/>
    <property type="match status" value="1"/>
</dbReference>
<feature type="compositionally biased region" description="Polar residues" evidence="11">
    <location>
        <begin position="373"/>
        <end position="388"/>
    </location>
</feature>
<dbReference type="EMBL" id="CAIIXF020000009">
    <property type="protein sequence ID" value="CAH1795209.1"/>
    <property type="molecule type" value="Genomic_DNA"/>
</dbReference>
<sequence length="1597" mass="182238">MASFLNNWHMIESDDKIYLQKEVEPELYEIKGVYQAKLQKQGEKIKMLIWDHVLGEATDKTVYLGSLQTGKNAFSKRFQEAATRVSRTLFCNLWEETGRKCLPDPLPQQRQLGSLDVDDADHLDLIQTVPKDGHGESSMNSDLQTGKEVNGETDLAVKSHLIGDFITVPIESLISPSEVNKVRDLHQWQVDKIMKSIEARPDASFTVMLGNIVSPKPINKTAVEGGLHKIEVIGGHHTLAALKKLHEKDGCSDESKYSKWCIKDKQKLSSSFQNYTRIAELPNHVWDVVNTFLSKWENGDIKGQPSAPLKQTAMINVTRDCWQHLEKASNGEITYKEFLAIKKPGQKKRSNSSRAQNTKKADVEDSDGCIDSVNHTSDNAQQSTGTKTNSKDTLVHALQSELKKKISTVKKLERQLDEALERACTAENIASDLELKLTKVKGKHERMREKTITPNADTFTFTSTLEDDDTLSVEIPLANLGQEDEDIPPLDKREKRATSTSSGEIQPKDKYNKMSSSMLGDDLMDRLHSPDMEMDTMDLHYWSSIGNQQTQPLYQKRNSSPYVPRKMSMMPRTDYFEIYKEVDKLTDEERLYLNSAALADVGIIRQSLDENETVLNYNCVDYMGRNALHLAVDSESIEGIELLLDKLSFECIEEALLHAISKGVTKIVKLIIEHPTFISGEEQLKRQTTRDAFFRTEEKSQFSPDITPLILAAHYNNHEIIQMFLSRNHTIPRPHPISCTCNDCQTKQNYDSLKRSRSRLNAYRALASPAYMALSSPDPIMTTFELRQELKKLALVEKEFKKEYLALSEMCMNFACELMDLCRGTQEVEAVLSEGDPDHGNDPIARLKMAIRYEEKKFVAHPNCQQQLTTMWYGAEMGFLQSLNTLRKVCLIVFGAPLVPFLCIAYVLFPNSKLGSALRCPTVKFITHTLSHFIFLVLLAAATFRLEERFHPIHSVEELKESSNDKSIPEDERIESLLKETLRPANTLITNVQLCIVFWILGLLWIECKQVYNSGLRAYVLDYYNFMDFSVLSMYIASYCLRFFVDNWVKDADLHFNGTARAREALFQKNYENFTEIEKSIKGSRHSMRDTYFMEASRFDWRADDPEIVSDILFAIANVISIARTTYLMPAFEVLGPLQISLGRMIGDITRFMVLFFLVLFAFMVGLHNLYWYYGSQTYQMTIKGTKVTTHTSEAFQAMQHTLYSLFWAMFGLVSIDSIRIHPPGEPPELIRSGIPDPASATHMVEGVGMILFAVYHCVINIVLINMLIAMMSHSFEDIQGDCDVEWKFARTKLWMNYMDQGSTLPVPFNMIPTPKSFWYGWRSIVDVCRGNNDSLMEEKNKRQTFIKLRRDEVCQTMQIEAQETSYNDIMQRLVRRYLFKMEREKDDQGEGKEATRGIRADEMVEATEGLQISPTTTIPEEDDQSEKDNYSNVSDVSDEDIDRRRASTVPPPPPGQGDNPASKLKRKASRRGRNHRRSSVTTSTGGQQPGMQSMPLAKQVQILSIPQLDSIQRGQKLLDVRLQHIQSNTREDEKVKDDIDHIRRLMCENQKAMSSIVKALTSIQEEIRNINLNLYHDRSTPSRRDGMITEKGEAVV</sequence>
<evidence type="ECO:0000256" key="11">
    <source>
        <dbReference type="SAM" id="MobiDB-lite"/>
    </source>
</evidence>
<feature type="compositionally biased region" description="Basic and acidic residues" evidence="11">
    <location>
        <begin position="1385"/>
        <end position="1403"/>
    </location>
</feature>
<evidence type="ECO:0000313" key="15">
    <source>
        <dbReference type="Proteomes" id="UP000749559"/>
    </source>
</evidence>
<dbReference type="Pfam" id="PF08344">
    <property type="entry name" value="TRP_2"/>
    <property type="match status" value="1"/>
</dbReference>
<dbReference type="GO" id="GO:0051480">
    <property type="term" value="P:regulation of cytosolic calcium ion concentration"/>
    <property type="evidence" value="ECO:0007669"/>
    <property type="project" value="TreeGrafter"/>
</dbReference>
<keyword evidence="15" id="KW-1185">Reference proteome</keyword>